<feature type="compositionally biased region" description="Polar residues" evidence="1">
    <location>
        <begin position="729"/>
        <end position="740"/>
    </location>
</feature>
<evidence type="ECO:0000259" key="2">
    <source>
        <dbReference type="PROSITE" id="PS50011"/>
    </source>
</evidence>
<feature type="region of interest" description="Disordered" evidence="1">
    <location>
        <begin position="683"/>
        <end position="740"/>
    </location>
</feature>
<feature type="region of interest" description="Disordered" evidence="1">
    <location>
        <begin position="752"/>
        <end position="781"/>
    </location>
</feature>
<organism evidence="3 4">
    <name type="scientific">Paratrimastix pyriformis</name>
    <dbReference type="NCBI Taxonomy" id="342808"/>
    <lineage>
        <taxon>Eukaryota</taxon>
        <taxon>Metamonada</taxon>
        <taxon>Preaxostyla</taxon>
        <taxon>Paratrimastigidae</taxon>
        <taxon>Paratrimastix</taxon>
    </lineage>
</organism>
<protein>
    <recommendedName>
        <fullName evidence="2">Protein kinase domain-containing protein</fullName>
    </recommendedName>
</protein>
<accession>A0ABQ8UN18</accession>
<feature type="compositionally biased region" description="Pro residues" evidence="1">
    <location>
        <begin position="686"/>
        <end position="695"/>
    </location>
</feature>
<dbReference type="InterPro" id="IPR011009">
    <property type="entry name" value="Kinase-like_dom_sf"/>
</dbReference>
<dbReference type="InterPro" id="IPR001245">
    <property type="entry name" value="Ser-Thr/Tyr_kinase_cat_dom"/>
</dbReference>
<dbReference type="InterPro" id="IPR051681">
    <property type="entry name" value="Ser/Thr_Kinases-Pseudokinases"/>
</dbReference>
<dbReference type="PROSITE" id="PS50011">
    <property type="entry name" value="PROTEIN_KINASE_DOM"/>
    <property type="match status" value="1"/>
</dbReference>
<comment type="caution">
    <text evidence="3">The sequence shown here is derived from an EMBL/GenBank/DDBJ whole genome shotgun (WGS) entry which is preliminary data.</text>
</comment>
<dbReference type="InterPro" id="IPR000719">
    <property type="entry name" value="Prot_kinase_dom"/>
</dbReference>
<sequence length="781" mass="81613">MAGALSVGGSAHLVAFQCHFADNTANTNGGAIDAESSALFLLNCSFNTNWCANDGGALYMAQSSLINSTLSFLDAHWWVRQDNEAFTGGAIFVDGSTFMCEGCFGSGNTADDQGGWAEVRASELTVSQCRIEGVPQRPGGGLYVMHTQLLLAGSVVYSTLTRTEIQGSLLEANEAGSSSAPTDAPVFCGGGGLYVSGGDVRVSGGTLLADNLGAGAAIDSQGPLGRGSLAVDGARFGNNSCVPALGGNVYCADGTMQFNETDFGVAGEPWVYCIADQCSNDLGLSRCGLPPPKATLVRGQCAGDTDVRAVVVERGRRVASSRPCAGGRPASLGQFPDGITWSPEVQFTVILNPLVPGHRPAGGRLPGPGRLPDAHAHTPPPLLPAGGYLTGSVRFRLALAVLGCVCLTNLKKIQSVMTAIQPLHLGTAPAATAASQLENLRVVRDFGANTGLVHLAQLNGTPVSIRELPLDWEVLADEANRPTTTLIAEHCERGSLHTAASALAFMHASTPPIVYRYLSSHVLMMSYLGIGTSDVFRQAITDANSIAWTAPELVREEAPGTTAANVFSFGVIMWELATRADPYAKFAGGPPLALVATLRDLQYMPSFAVPQSCGAPSWYVALMERCLHPDPQQRPDADAIRYELYLHCGQGASGGGAGRSVRSPGTDRLVSDEEAELLVPLTSAVDPPPSMPMPSPGGYTAMSIPRGSPAADSPRMDRHGRGGAGGVQSPPSGAASLSRSWVVTPEDALRFGTSLPSRFAVPPQWTGPQSMLDERARQLEQ</sequence>
<evidence type="ECO:0000256" key="1">
    <source>
        <dbReference type="SAM" id="MobiDB-lite"/>
    </source>
</evidence>
<dbReference type="Gene3D" id="1.10.510.10">
    <property type="entry name" value="Transferase(Phosphotransferase) domain 1"/>
    <property type="match status" value="1"/>
</dbReference>
<dbReference type="PANTHER" id="PTHR44329">
    <property type="entry name" value="SERINE/THREONINE-PROTEIN KINASE TNNI3K-RELATED"/>
    <property type="match status" value="1"/>
</dbReference>
<dbReference type="InterPro" id="IPR011050">
    <property type="entry name" value="Pectin_lyase_fold/virulence"/>
</dbReference>
<evidence type="ECO:0000313" key="3">
    <source>
        <dbReference type="EMBL" id="KAJ4460573.1"/>
    </source>
</evidence>
<gene>
    <name evidence="3" type="ORF">PAPYR_3207</name>
</gene>
<feature type="compositionally biased region" description="Basic and acidic residues" evidence="1">
    <location>
        <begin position="772"/>
        <end position="781"/>
    </location>
</feature>
<dbReference type="Proteomes" id="UP001141327">
    <property type="component" value="Unassembled WGS sequence"/>
</dbReference>
<dbReference type="Pfam" id="PF07714">
    <property type="entry name" value="PK_Tyr_Ser-Thr"/>
    <property type="match status" value="1"/>
</dbReference>
<feature type="domain" description="Protein kinase" evidence="2">
    <location>
        <begin position="391"/>
        <end position="646"/>
    </location>
</feature>
<proteinExistence type="predicted"/>
<evidence type="ECO:0000313" key="4">
    <source>
        <dbReference type="Proteomes" id="UP001141327"/>
    </source>
</evidence>
<reference evidence="3" key="1">
    <citation type="journal article" date="2022" name="bioRxiv">
        <title>Genomics of Preaxostyla Flagellates Illuminates Evolutionary Transitions and the Path Towards Mitochondrial Loss.</title>
        <authorList>
            <person name="Novak L.V.F."/>
            <person name="Treitli S.C."/>
            <person name="Pyrih J."/>
            <person name="Halakuc P."/>
            <person name="Pipaliya S.V."/>
            <person name="Vacek V."/>
            <person name="Brzon O."/>
            <person name="Soukal P."/>
            <person name="Eme L."/>
            <person name="Dacks J.B."/>
            <person name="Karnkowska A."/>
            <person name="Elias M."/>
            <person name="Hampl V."/>
        </authorList>
    </citation>
    <scope>NUCLEOTIDE SEQUENCE</scope>
    <source>
        <strain evidence="3">RCP-MX</strain>
    </source>
</reference>
<name>A0ABQ8UN18_9EUKA</name>
<dbReference type="EMBL" id="JAPMOS010000012">
    <property type="protein sequence ID" value="KAJ4460573.1"/>
    <property type="molecule type" value="Genomic_DNA"/>
</dbReference>
<dbReference type="SUPFAM" id="SSF51126">
    <property type="entry name" value="Pectin lyase-like"/>
    <property type="match status" value="1"/>
</dbReference>
<dbReference type="SUPFAM" id="SSF56112">
    <property type="entry name" value="Protein kinase-like (PK-like)"/>
    <property type="match status" value="1"/>
</dbReference>
<keyword evidence="4" id="KW-1185">Reference proteome</keyword>